<dbReference type="EMBL" id="CM018043">
    <property type="protein sequence ID" value="KAA8530894.1"/>
    <property type="molecule type" value="Genomic_DNA"/>
</dbReference>
<accession>A0A5J5AKV2</accession>
<protein>
    <submittedName>
        <fullName evidence="1">Uncharacterized protein</fullName>
    </submittedName>
</protein>
<dbReference type="OrthoDB" id="2121828at2759"/>
<evidence type="ECO:0000313" key="2">
    <source>
        <dbReference type="Proteomes" id="UP000325577"/>
    </source>
</evidence>
<evidence type="ECO:0000313" key="1">
    <source>
        <dbReference type="EMBL" id="KAA8530894.1"/>
    </source>
</evidence>
<sequence>MALIEVSLLRIRLMPAVLVFSLFVLSAGPRVPHYKWEVKFDYKLIEDKVSISVFGEFAEARVRRCKWEVKYDYKLIQHKVSIYIFGEFAEARVRHYKWEAHFAMGMGVVFEEGIEKVGKLPTSIMGSGATKGIPRP</sequence>
<dbReference type="Proteomes" id="UP000325577">
    <property type="component" value="Linkage Group LG2"/>
</dbReference>
<dbReference type="AlphaFoldDB" id="A0A5J5AKV2"/>
<gene>
    <name evidence="1" type="ORF">F0562_005647</name>
</gene>
<name>A0A5J5AKV2_9ASTE</name>
<keyword evidence="2" id="KW-1185">Reference proteome</keyword>
<organism evidence="1 2">
    <name type="scientific">Nyssa sinensis</name>
    <dbReference type="NCBI Taxonomy" id="561372"/>
    <lineage>
        <taxon>Eukaryota</taxon>
        <taxon>Viridiplantae</taxon>
        <taxon>Streptophyta</taxon>
        <taxon>Embryophyta</taxon>
        <taxon>Tracheophyta</taxon>
        <taxon>Spermatophyta</taxon>
        <taxon>Magnoliopsida</taxon>
        <taxon>eudicotyledons</taxon>
        <taxon>Gunneridae</taxon>
        <taxon>Pentapetalae</taxon>
        <taxon>asterids</taxon>
        <taxon>Cornales</taxon>
        <taxon>Nyssaceae</taxon>
        <taxon>Nyssa</taxon>
    </lineage>
</organism>
<proteinExistence type="predicted"/>
<reference evidence="1 2" key="1">
    <citation type="submission" date="2019-09" db="EMBL/GenBank/DDBJ databases">
        <title>A chromosome-level genome assembly of the Chinese tupelo Nyssa sinensis.</title>
        <authorList>
            <person name="Yang X."/>
            <person name="Kang M."/>
            <person name="Yang Y."/>
            <person name="Xiong H."/>
            <person name="Wang M."/>
            <person name="Zhang Z."/>
            <person name="Wang Z."/>
            <person name="Wu H."/>
            <person name="Ma T."/>
            <person name="Liu J."/>
            <person name="Xi Z."/>
        </authorList>
    </citation>
    <scope>NUCLEOTIDE SEQUENCE [LARGE SCALE GENOMIC DNA]</scope>
    <source>
        <strain evidence="1">J267</strain>
        <tissue evidence="1">Leaf</tissue>
    </source>
</reference>